<evidence type="ECO:0000313" key="4">
    <source>
        <dbReference type="EMBL" id="ACD21968.1"/>
    </source>
</evidence>
<dbReference type="PANTHER" id="PTHR39160">
    <property type="entry name" value="CELL WALL-BINDING PROTEIN YOCH"/>
    <property type="match status" value="1"/>
</dbReference>
<dbReference type="PATRIC" id="fig|935198.13.peg.3182"/>
<keyword evidence="2" id="KW-0812">Transmembrane</keyword>
<name>B2TQE6_CLOBB</name>
<dbReference type="GO" id="GO:0019867">
    <property type="term" value="C:outer membrane"/>
    <property type="evidence" value="ECO:0007669"/>
    <property type="project" value="InterPro"/>
</dbReference>
<protein>
    <submittedName>
        <fullName evidence="4">3D domain protein</fullName>
    </submittedName>
</protein>
<dbReference type="PANTHER" id="PTHR39160:SF4">
    <property type="entry name" value="RESUSCITATION-PROMOTING FACTOR RPFB"/>
    <property type="match status" value="1"/>
</dbReference>
<dbReference type="AlphaFoldDB" id="B2TQE6"/>
<keyword evidence="2" id="KW-0472">Membrane</keyword>
<keyword evidence="2" id="KW-1133">Transmembrane helix</keyword>
<dbReference type="InterPro" id="IPR010611">
    <property type="entry name" value="3D_dom"/>
</dbReference>
<dbReference type="InterPro" id="IPR051933">
    <property type="entry name" value="Resuscitation_pf_RpfB"/>
</dbReference>
<evidence type="ECO:0000256" key="1">
    <source>
        <dbReference type="ARBA" id="ARBA00022729"/>
    </source>
</evidence>
<dbReference type="SUPFAM" id="SSF50685">
    <property type="entry name" value="Barwin-like endoglucanases"/>
    <property type="match status" value="1"/>
</dbReference>
<gene>
    <name evidence="4" type="ordered locus">CLL_A3217</name>
</gene>
<reference evidence="4" key="1">
    <citation type="submission" date="2009-06" db="EMBL/GenBank/DDBJ databases">
        <authorList>
            <consortium name="US DOE Joint Genome Institute (JGI-PGF)"/>
            <person name="Lucas S."/>
            <person name="Copeland A."/>
            <person name="Lapidus A."/>
            <person name="Glavina del Rio T."/>
            <person name="Dalin E."/>
            <person name="Tice H."/>
            <person name="Bruce D."/>
            <person name="Goodwin L."/>
            <person name="Pitluck S."/>
            <person name="Kyrpides N."/>
            <person name="Mavromatis K."/>
            <person name="Ivanova N."/>
            <person name="Saunders E."/>
            <person name="Brettin T."/>
            <person name="Detter J.C."/>
            <person name="Han C."/>
            <person name="Larimer F."/>
            <person name="Land M."/>
            <person name="Hauser L."/>
            <person name="Markowitz V."/>
            <person name="Cheng J.-F."/>
            <person name="Hugenholtz P."/>
            <person name="Woyke T."/>
            <person name="Wu D."/>
            <person name="Gronow S."/>
            <person name="Klenk H.-P."/>
            <person name="Eisen J.A."/>
        </authorList>
    </citation>
    <scope>NUCLEOTIDE SEQUENCE</scope>
    <source>
        <strain evidence="4">Eklund 17B</strain>
    </source>
</reference>
<dbReference type="EMBL" id="CP001056">
    <property type="protein sequence ID" value="ACD21968.1"/>
    <property type="molecule type" value="Genomic_DNA"/>
</dbReference>
<dbReference type="GO" id="GO:0009254">
    <property type="term" value="P:peptidoglycan turnover"/>
    <property type="evidence" value="ECO:0007669"/>
    <property type="project" value="InterPro"/>
</dbReference>
<feature type="domain" description="3D" evidence="3">
    <location>
        <begin position="81"/>
        <end position="141"/>
    </location>
</feature>
<evidence type="ECO:0000256" key="2">
    <source>
        <dbReference type="SAM" id="Phobius"/>
    </source>
</evidence>
<proteinExistence type="predicted"/>
<dbReference type="CDD" id="cd22786">
    <property type="entry name" value="DPBB_YuiC-like"/>
    <property type="match status" value="1"/>
</dbReference>
<dbReference type="HOGENOM" id="CLU_152431_0_0_9"/>
<evidence type="ECO:0000259" key="3">
    <source>
        <dbReference type="Pfam" id="PF06725"/>
    </source>
</evidence>
<dbReference type="KEGG" id="cbk:CLL_A3217"/>
<keyword evidence="1" id="KW-0732">Signal</keyword>
<dbReference type="InterPro" id="IPR036908">
    <property type="entry name" value="RlpA-like_sf"/>
</dbReference>
<reference evidence="4" key="2">
    <citation type="submission" date="2009-08" db="EMBL/GenBank/DDBJ databases">
        <authorList>
            <person name="Shrivastava S."/>
            <person name="Brinkac L.M."/>
            <person name="Dodson R.J."/>
            <person name="Harkins D.M."/>
            <person name="Durkin A.S."/>
            <person name="Sutton G."/>
        </authorList>
    </citation>
    <scope>NUCLEOTIDE SEQUENCE</scope>
    <source>
        <strain evidence="4">Eklund 17B</strain>
    </source>
</reference>
<organism evidence="4">
    <name type="scientific">Clostridium botulinum (strain Eklund 17B / Type B)</name>
    <dbReference type="NCBI Taxonomy" id="935198"/>
    <lineage>
        <taxon>Bacteria</taxon>
        <taxon>Bacillati</taxon>
        <taxon>Bacillota</taxon>
        <taxon>Clostridia</taxon>
        <taxon>Eubacteriales</taxon>
        <taxon>Clostridiaceae</taxon>
        <taxon>Clostridium</taxon>
    </lineage>
</organism>
<dbReference type="Gene3D" id="2.40.40.10">
    <property type="entry name" value="RlpA-like domain"/>
    <property type="match status" value="1"/>
</dbReference>
<feature type="transmembrane region" description="Helical" evidence="2">
    <location>
        <begin position="20"/>
        <end position="37"/>
    </location>
</feature>
<accession>B2TQE6</accession>
<accession>U4PPD0</accession>
<sequence>MLKRRSDITFIKNLKKKVGVVIMATMSICIFTTTFVNNEVQAFVSSKTDQNIEMICPSTAYSSGGMTASGIQCVRNPNGISTISVDPSVFPYGSILYIEGYGYAVAADSGAAIKGNKIDVYFNSDEECCEWGVRDVKVTCLGDSSRK</sequence>
<dbReference type="Pfam" id="PF06725">
    <property type="entry name" value="3D"/>
    <property type="match status" value="1"/>
</dbReference>
<dbReference type="GO" id="GO:0004553">
    <property type="term" value="F:hydrolase activity, hydrolyzing O-glycosyl compounds"/>
    <property type="evidence" value="ECO:0007669"/>
    <property type="project" value="InterPro"/>
</dbReference>